<evidence type="ECO:0000256" key="4">
    <source>
        <dbReference type="ARBA" id="ARBA00022989"/>
    </source>
</evidence>
<gene>
    <name evidence="7" type="ORF">P0Y56_15500</name>
</gene>
<evidence type="ECO:0000256" key="5">
    <source>
        <dbReference type="ARBA" id="ARBA00023136"/>
    </source>
</evidence>
<keyword evidence="3 6" id="KW-0812">Transmembrane</keyword>
<feature type="transmembrane region" description="Helical" evidence="6">
    <location>
        <begin position="27"/>
        <end position="44"/>
    </location>
</feature>
<dbReference type="InterPro" id="IPR042217">
    <property type="entry name" value="T4SS_VirB10/TrbI"/>
</dbReference>
<dbReference type="KEGG" id="acob:P0Y56_15500"/>
<dbReference type="AlphaFoldDB" id="A0AAJ5X5M6"/>
<name>A0AAJ5X5M6_9SPHN</name>
<comment type="similarity">
    <text evidence="2">Belongs to the TrbI/VirB10 family.</text>
</comment>
<keyword evidence="4 6" id="KW-1133">Transmembrane helix</keyword>
<dbReference type="CDD" id="cd16429">
    <property type="entry name" value="VirB10"/>
    <property type="match status" value="1"/>
</dbReference>
<evidence type="ECO:0000256" key="3">
    <source>
        <dbReference type="ARBA" id="ARBA00022692"/>
    </source>
</evidence>
<reference evidence="7" key="1">
    <citation type="submission" date="2023-03" db="EMBL/GenBank/DDBJ databases">
        <title>Andean soil-derived lignocellulolytic bacterial consortium as a source of novel taxa and putative plastic-active enzymes.</title>
        <authorList>
            <person name="Diaz-Garcia L."/>
            <person name="Chuvochina M."/>
            <person name="Feuerriegel G."/>
            <person name="Bunk B."/>
            <person name="Sproer C."/>
            <person name="Streit W.R."/>
            <person name="Rodriguez L.M."/>
            <person name="Overmann J."/>
            <person name="Jimenez D.J."/>
        </authorList>
    </citation>
    <scope>NUCLEOTIDE SEQUENCE</scope>
    <source>
        <strain evidence="7">MAG 26</strain>
    </source>
</reference>
<dbReference type="GO" id="GO:0016020">
    <property type="term" value="C:membrane"/>
    <property type="evidence" value="ECO:0007669"/>
    <property type="project" value="UniProtKB-SubCell"/>
</dbReference>
<evidence type="ECO:0000256" key="6">
    <source>
        <dbReference type="SAM" id="Phobius"/>
    </source>
</evidence>
<dbReference type="EMBL" id="CP119316">
    <property type="protein sequence ID" value="WEK46394.1"/>
    <property type="molecule type" value="Genomic_DNA"/>
</dbReference>
<accession>A0AAJ5X5M6</accession>
<protein>
    <submittedName>
        <fullName evidence="7">TrbI/VirB10 family protein</fullName>
    </submittedName>
</protein>
<dbReference type="Gene3D" id="2.40.128.260">
    <property type="entry name" value="Type IV secretion system, VirB10/TraB/TrbI"/>
    <property type="match status" value="1"/>
</dbReference>
<sequence>MSDAAATNGQESADLRPVVRTSGAGNAGLWIFLGALLIGGLFLFQALSARRLEFAEPETRYQSGGGTISSLPPLDVPAQFAVEQAVAPPLPPATLPPPPSGRAPYFPERAVTRVVQAPPAQREAFPGLSPQPPAVFPGAPLPGPSVVYDASIGSRVSAAPGPAAPASAAADERVLATRLANPSVTVPKGTIIPAVLESALDSTRAGQVRAVVSRDVMGFDGSKVLIPRGSRLYGEYASDLNYGQNRALVRWTRLLRPDGAMINLDSPAADPLGRAGVKGKVNSHFWARFGSAILQTVLDIGAGVATRKVDDALVVALPGSTQNLSKVATEGQSQVVPTLTIKQGTSLSVFVAKDLDFSPVEQ</sequence>
<evidence type="ECO:0000256" key="2">
    <source>
        <dbReference type="ARBA" id="ARBA00010265"/>
    </source>
</evidence>
<dbReference type="InterPro" id="IPR005498">
    <property type="entry name" value="T4SS_VirB10/TraB/TrbI"/>
</dbReference>
<proteinExistence type="inferred from homology"/>
<dbReference type="Proteomes" id="UP001218362">
    <property type="component" value="Chromosome"/>
</dbReference>
<evidence type="ECO:0000313" key="7">
    <source>
        <dbReference type="EMBL" id="WEK46394.1"/>
    </source>
</evidence>
<keyword evidence="5 6" id="KW-0472">Membrane</keyword>
<organism evidence="7 8">
    <name type="scientific">Candidatus Andeanibacterium colombiense</name>
    <dbReference type="NCBI Taxonomy" id="3121345"/>
    <lineage>
        <taxon>Bacteria</taxon>
        <taxon>Pseudomonadati</taxon>
        <taxon>Pseudomonadota</taxon>
        <taxon>Alphaproteobacteria</taxon>
        <taxon>Sphingomonadales</taxon>
        <taxon>Sphingomonadaceae</taxon>
        <taxon>Candidatus Andeanibacterium</taxon>
    </lineage>
</organism>
<evidence type="ECO:0000256" key="1">
    <source>
        <dbReference type="ARBA" id="ARBA00004167"/>
    </source>
</evidence>
<evidence type="ECO:0000313" key="8">
    <source>
        <dbReference type="Proteomes" id="UP001218362"/>
    </source>
</evidence>
<dbReference type="Pfam" id="PF03743">
    <property type="entry name" value="TrbI"/>
    <property type="match status" value="1"/>
</dbReference>
<comment type="subcellular location">
    <subcellularLocation>
        <location evidence="1">Membrane</location>
        <topology evidence="1">Single-pass membrane protein</topology>
    </subcellularLocation>
</comment>